<evidence type="ECO:0000256" key="1">
    <source>
        <dbReference type="SAM" id="MobiDB-lite"/>
    </source>
</evidence>
<dbReference type="PANTHER" id="PTHR35317:SF36">
    <property type="match status" value="1"/>
</dbReference>
<feature type="region of interest" description="Disordered" evidence="1">
    <location>
        <begin position="103"/>
        <end position="139"/>
    </location>
</feature>
<dbReference type="Pfam" id="PF14223">
    <property type="entry name" value="Retrotran_gag_2"/>
    <property type="match status" value="1"/>
</dbReference>
<comment type="caution">
    <text evidence="2">The sequence shown here is derived from an EMBL/GenBank/DDBJ whole genome shotgun (WGS) entry which is preliminary data.</text>
</comment>
<dbReference type="PANTHER" id="PTHR35317">
    <property type="entry name" value="OS04G0629600 PROTEIN"/>
    <property type="match status" value="1"/>
</dbReference>
<proteinExistence type="predicted"/>
<keyword evidence="3" id="KW-1185">Reference proteome</keyword>
<organism evidence="2 3">
    <name type="scientific">Escallonia rubra</name>
    <dbReference type="NCBI Taxonomy" id="112253"/>
    <lineage>
        <taxon>Eukaryota</taxon>
        <taxon>Viridiplantae</taxon>
        <taxon>Streptophyta</taxon>
        <taxon>Embryophyta</taxon>
        <taxon>Tracheophyta</taxon>
        <taxon>Spermatophyta</taxon>
        <taxon>Magnoliopsida</taxon>
        <taxon>eudicotyledons</taxon>
        <taxon>Gunneridae</taxon>
        <taxon>Pentapetalae</taxon>
        <taxon>asterids</taxon>
        <taxon>campanulids</taxon>
        <taxon>Escalloniales</taxon>
        <taxon>Escalloniaceae</taxon>
        <taxon>Escallonia</taxon>
    </lineage>
</organism>
<sequence>MCPKKTPSRARHHHQPQSLKPPPSSSTTALSATGYQIVNTNNNRNDCLYETKKVQEFFSRVAKIVNQIRSYGDTIEENKIVEKILRSLSQRFEHVVTVIEESEDLSSLSRHGLMGSLKAHEKRTSRYSEQPIKQAFQSN</sequence>
<evidence type="ECO:0000313" key="2">
    <source>
        <dbReference type="EMBL" id="KAK2984863.1"/>
    </source>
</evidence>
<gene>
    <name evidence="2" type="ORF">RJ640_006612</name>
</gene>
<evidence type="ECO:0000313" key="3">
    <source>
        <dbReference type="Proteomes" id="UP001187471"/>
    </source>
</evidence>
<accession>A0AA88RES8</accession>
<dbReference type="EMBL" id="JAVXUO010001212">
    <property type="protein sequence ID" value="KAK2984863.1"/>
    <property type="molecule type" value="Genomic_DNA"/>
</dbReference>
<feature type="region of interest" description="Disordered" evidence="1">
    <location>
        <begin position="1"/>
        <end position="29"/>
    </location>
</feature>
<dbReference type="Proteomes" id="UP001187471">
    <property type="component" value="Unassembled WGS sequence"/>
</dbReference>
<dbReference type="AlphaFoldDB" id="A0AA88RES8"/>
<name>A0AA88RES8_9ASTE</name>
<reference evidence="2" key="1">
    <citation type="submission" date="2022-12" db="EMBL/GenBank/DDBJ databases">
        <title>Draft genome assemblies for two species of Escallonia (Escalloniales).</title>
        <authorList>
            <person name="Chanderbali A."/>
            <person name="Dervinis C."/>
            <person name="Anghel I."/>
            <person name="Soltis D."/>
            <person name="Soltis P."/>
            <person name="Zapata F."/>
        </authorList>
    </citation>
    <scope>NUCLEOTIDE SEQUENCE</scope>
    <source>
        <strain evidence="2">UCBG92.1500</strain>
        <tissue evidence="2">Leaf</tissue>
    </source>
</reference>
<feature type="compositionally biased region" description="Basic residues" evidence="1">
    <location>
        <begin position="1"/>
        <end position="15"/>
    </location>
</feature>
<protein>
    <submittedName>
        <fullName evidence="2">Uncharacterized protein</fullName>
    </submittedName>
</protein>